<dbReference type="SUPFAM" id="SSF52540">
    <property type="entry name" value="P-loop containing nucleoside triphosphate hydrolases"/>
    <property type="match status" value="1"/>
</dbReference>
<comment type="caution">
    <text evidence="2">The sequence shown here is derived from an EMBL/GenBank/DDBJ whole genome shotgun (WGS) entry which is preliminary data.</text>
</comment>
<keyword evidence="2" id="KW-0547">Nucleotide-binding</keyword>
<feature type="compositionally biased region" description="Low complexity" evidence="1">
    <location>
        <begin position="739"/>
        <end position="759"/>
    </location>
</feature>
<feature type="region of interest" description="Disordered" evidence="1">
    <location>
        <begin position="529"/>
        <end position="570"/>
    </location>
</feature>
<name>A0A4R4TI05_9ACTN</name>
<dbReference type="EMBL" id="SMKI01000054">
    <property type="protein sequence ID" value="TDC77408.1"/>
    <property type="molecule type" value="Genomic_DNA"/>
</dbReference>
<feature type="compositionally biased region" description="Acidic residues" evidence="1">
    <location>
        <begin position="701"/>
        <end position="725"/>
    </location>
</feature>
<reference evidence="2 3" key="1">
    <citation type="submission" date="2019-03" db="EMBL/GenBank/DDBJ databases">
        <title>Draft genome sequences of novel Actinobacteria.</title>
        <authorList>
            <person name="Sahin N."/>
            <person name="Ay H."/>
            <person name="Saygin H."/>
        </authorList>
    </citation>
    <scope>NUCLEOTIDE SEQUENCE [LARGE SCALE GENOMIC DNA]</scope>
    <source>
        <strain evidence="2 3">DSM 41900</strain>
    </source>
</reference>
<feature type="compositionally biased region" description="Low complexity" evidence="1">
    <location>
        <begin position="533"/>
        <end position="548"/>
    </location>
</feature>
<sequence length="759" mass="78243">MDLNLPVPYGEPRRDPDGTDDGPRAMVELVAGDFLLTVNPVDGSEIVSCPPGRRPLAPRRAPGGADPAPAHEGPLLEREEERHRLYRLLARGRSVRLVGPAGSGRSTLLAAVARDCADLAPYGVIRLSGYRRGPKDLLHELYAAVHHTPGYRPGPTELVAELRGVGAVVVIDDIEFGGTALGEILEATPECAFLISARPGVPAPTEPSDVREITLGGLSRTASLELLELAVARPLTEAEASWAGDLWHHAEGLPQRFVQAAALLRRRAGADSDAELPDPTGLVLALAESLREGAREILRLAVALGDVVPGPDRLVGLVADPAMAEHHADLVASGLLSPVGDRHRLTSAALAELLGADYADGAEARSLAAAQHYAAWFGRRGVNAAEAAAEAEVLPSVIQAAQRAGHAAAVADLARVAAPVLAASLRWNVWERVLRSGAESARGAGAVAQQAYFHHELGVLAICQGRLDRARAELEAATALRGVLSDARGAVAGRRALALVEDLSRPLALPPGSQDLTQPLALPPAATTTRLPAVADPAAPAGDRATTRLTRVDPEPPAAPTRRRSRGARRNVVVAGATAALAAVLGTVVAFGLSSDGDSPDDGGRPDPAPTDDDLPLTTDADPTDEPTDETPSPTETEPPAEPSADPTLPTEDAPTYDPTYQPDDPTTGGGTATGGSGGGDTTDPTDGSSGGNEGQPTDPPTEEPTDDPPTEEPTDDPTTEEPTEEPTTPGDDGDGDSDGTTAAGTISPTATPTATPTA</sequence>
<dbReference type="InterPro" id="IPR027417">
    <property type="entry name" value="P-loop_NTPase"/>
</dbReference>
<dbReference type="OrthoDB" id="3846495at2"/>
<evidence type="ECO:0000313" key="3">
    <source>
        <dbReference type="Proteomes" id="UP000295345"/>
    </source>
</evidence>
<dbReference type="GO" id="GO:0005524">
    <property type="term" value="F:ATP binding"/>
    <property type="evidence" value="ECO:0007669"/>
    <property type="project" value="UniProtKB-KW"/>
</dbReference>
<feature type="region of interest" description="Disordered" evidence="1">
    <location>
        <begin position="48"/>
        <end position="74"/>
    </location>
</feature>
<dbReference type="RefSeq" id="WP_132817096.1">
    <property type="nucleotide sequence ID" value="NZ_SMKI01000054.1"/>
</dbReference>
<keyword evidence="2" id="KW-0067">ATP-binding</keyword>
<dbReference type="Proteomes" id="UP000295345">
    <property type="component" value="Unassembled WGS sequence"/>
</dbReference>
<dbReference type="AlphaFoldDB" id="A0A4R4TI05"/>
<feature type="compositionally biased region" description="Low complexity" evidence="1">
    <location>
        <begin position="630"/>
        <end position="667"/>
    </location>
</feature>
<accession>A0A4R4TI05</accession>
<feature type="compositionally biased region" description="Gly residues" evidence="1">
    <location>
        <begin position="668"/>
        <end position="681"/>
    </location>
</feature>
<evidence type="ECO:0000313" key="2">
    <source>
        <dbReference type="EMBL" id="TDC77408.1"/>
    </source>
</evidence>
<feature type="region of interest" description="Disordered" evidence="1">
    <location>
        <begin position="595"/>
        <end position="759"/>
    </location>
</feature>
<evidence type="ECO:0000256" key="1">
    <source>
        <dbReference type="SAM" id="MobiDB-lite"/>
    </source>
</evidence>
<feature type="compositionally biased region" description="Basic and acidic residues" evidence="1">
    <location>
        <begin position="11"/>
        <end position="23"/>
    </location>
</feature>
<feature type="compositionally biased region" description="Low complexity" evidence="1">
    <location>
        <begin position="50"/>
        <end position="73"/>
    </location>
</feature>
<proteinExistence type="predicted"/>
<keyword evidence="3" id="KW-1185">Reference proteome</keyword>
<protein>
    <submittedName>
        <fullName evidence="2">ATP-binding protein</fullName>
    </submittedName>
</protein>
<gene>
    <name evidence="2" type="ORF">E1283_07410</name>
</gene>
<organism evidence="2 3">
    <name type="scientific">Streptomyces hainanensis</name>
    <dbReference type="NCBI Taxonomy" id="402648"/>
    <lineage>
        <taxon>Bacteria</taxon>
        <taxon>Bacillati</taxon>
        <taxon>Actinomycetota</taxon>
        <taxon>Actinomycetes</taxon>
        <taxon>Kitasatosporales</taxon>
        <taxon>Streptomycetaceae</taxon>
        <taxon>Streptomyces</taxon>
    </lineage>
</organism>
<feature type="region of interest" description="Disordered" evidence="1">
    <location>
        <begin position="1"/>
        <end position="23"/>
    </location>
</feature>